<keyword evidence="3" id="KW-1185">Reference proteome</keyword>
<dbReference type="Proteomes" id="UP001225596">
    <property type="component" value="Unassembled WGS sequence"/>
</dbReference>
<dbReference type="InterPro" id="IPR021296">
    <property type="entry name" value="DUF2868"/>
</dbReference>
<keyword evidence="1" id="KW-1133">Transmembrane helix</keyword>
<dbReference type="Pfam" id="PF11067">
    <property type="entry name" value="DUF2868"/>
    <property type="match status" value="1"/>
</dbReference>
<feature type="transmembrane region" description="Helical" evidence="1">
    <location>
        <begin position="260"/>
        <end position="285"/>
    </location>
</feature>
<protein>
    <submittedName>
        <fullName evidence="2">DUF2868 domain-containing protein</fullName>
    </submittedName>
</protein>
<dbReference type="RefSeq" id="WP_338434957.1">
    <property type="nucleotide sequence ID" value="NZ_JAUYVH010000001.1"/>
</dbReference>
<evidence type="ECO:0000256" key="1">
    <source>
        <dbReference type="SAM" id="Phobius"/>
    </source>
</evidence>
<feature type="transmembrane region" description="Helical" evidence="1">
    <location>
        <begin position="183"/>
        <end position="204"/>
    </location>
</feature>
<feature type="transmembrane region" description="Helical" evidence="1">
    <location>
        <begin position="216"/>
        <end position="240"/>
    </location>
</feature>
<keyword evidence="1" id="KW-0472">Membrane</keyword>
<feature type="transmembrane region" description="Helical" evidence="1">
    <location>
        <begin position="103"/>
        <end position="127"/>
    </location>
</feature>
<accession>A0ABU1BM38</accession>
<name>A0ABU1BM38_9BURK</name>
<gene>
    <name evidence="2" type="ORF">Q8A64_01775</name>
</gene>
<feature type="transmembrane region" description="Helical" evidence="1">
    <location>
        <begin position="71"/>
        <end position="91"/>
    </location>
</feature>
<reference evidence="2 3" key="1">
    <citation type="submission" date="2023-08" db="EMBL/GenBank/DDBJ databases">
        <title>Oxalobacteraceae gen .nov., isolated from river sludge outside the plant.</title>
        <authorList>
            <person name="Zhao S.Y."/>
        </authorList>
    </citation>
    <scope>NUCLEOTIDE SEQUENCE [LARGE SCALE GENOMIC DNA]</scope>
    <source>
        <strain evidence="2 3">R-40</strain>
    </source>
</reference>
<comment type="caution">
    <text evidence="2">The sequence shown here is derived from an EMBL/GenBank/DDBJ whole genome shotgun (WGS) entry which is preliminary data.</text>
</comment>
<evidence type="ECO:0000313" key="3">
    <source>
        <dbReference type="Proteomes" id="UP001225596"/>
    </source>
</evidence>
<organism evidence="2 3">
    <name type="scientific">Keguizhuia sedimenti</name>
    <dbReference type="NCBI Taxonomy" id="3064264"/>
    <lineage>
        <taxon>Bacteria</taxon>
        <taxon>Pseudomonadati</taxon>
        <taxon>Pseudomonadota</taxon>
        <taxon>Betaproteobacteria</taxon>
        <taxon>Burkholderiales</taxon>
        <taxon>Oxalobacteraceae</taxon>
        <taxon>Keguizhuia</taxon>
    </lineage>
</organism>
<keyword evidence="1" id="KW-0812">Transmembrane</keyword>
<proteinExistence type="predicted"/>
<sequence length="472" mass="52597">MRSRPTNSHFSNVLLAQAVQLVEDQGPLEDSEAMSQAFRTQSGREERLLERARLLAQRIGLESELARWRELALFVWLALAVLVFAMSYGIAASLLGGGRSINAVLAFFGVLGVHAVTLLLWMLGLLLSGFSPAGGMGTISLGRLFLRLVAWLPVDRGPHSLTLARATTETFRRSRLAPWTFGFISHSIWAASFILVLGGLWFGFSFREYRLTWETTILHADFFIGFVQWTGWLPGLLGFPVPDTATLLTPDAAASDQRAWALWLIGCTVVYGLLVRIILAVLCWMKWRHGRESIRLDTADPYFRKILARFDGMEQSDIVDVEHPHAESHATHSQGAREYSAALALVGFELPDEYDWPPQDLPHSLPVNERIAGSSQERRRVLDRLAQLRPRRLLVACNMASTPDRGTERFLREAHSSAAQCAILLLAISETSGSGMKRWQSWLVDTDMSETKLFADTVEAGEWLAGAGEPNE</sequence>
<evidence type="ECO:0000313" key="2">
    <source>
        <dbReference type="EMBL" id="MDQ9169131.1"/>
    </source>
</evidence>
<dbReference type="EMBL" id="JAUYVH010000001">
    <property type="protein sequence ID" value="MDQ9169131.1"/>
    <property type="molecule type" value="Genomic_DNA"/>
</dbReference>